<evidence type="ECO:0000313" key="1">
    <source>
        <dbReference type="EMBL" id="CAG8788517.1"/>
    </source>
</evidence>
<accession>A0ACA9RDN8</accession>
<feature type="non-terminal residue" evidence="1">
    <location>
        <position position="63"/>
    </location>
</feature>
<evidence type="ECO:0000313" key="2">
    <source>
        <dbReference type="Proteomes" id="UP000789920"/>
    </source>
</evidence>
<reference evidence="1" key="1">
    <citation type="submission" date="2021-06" db="EMBL/GenBank/DDBJ databases">
        <authorList>
            <person name="Kallberg Y."/>
            <person name="Tangrot J."/>
            <person name="Rosling A."/>
        </authorList>
    </citation>
    <scope>NUCLEOTIDE SEQUENCE</scope>
    <source>
        <strain evidence="1">MA461A</strain>
    </source>
</reference>
<organism evidence="1 2">
    <name type="scientific">Racocetra persica</name>
    <dbReference type="NCBI Taxonomy" id="160502"/>
    <lineage>
        <taxon>Eukaryota</taxon>
        <taxon>Fungi</taxon>
        <taxon>Fungi incertae sedis</taxon>
        <taxon>Mucoromycota</taxon>
        <taxon>Glomeromycotina</taxon>
        <taxon>Glomeromycetes</taxon>
        <taxon>Diversisporales</taxon>
        <taxon>Gigasporaceae</taxon>
        <taxon>Racocetra</taxon>
    </lineage>
</organism>
<dbReference type="Proteomes" id="UP000789920">
    <property type="component" value="Unassembled WGS sequence"/>
</dbReference>
<gene>
    <name evidence="1" type="ORF">RPERSI_LOCUS18722</name>
</gene>
<sequence>MNGKTRIIKTAFKKLLSRVDLEESLPAQYIVRMFLSGLKGKTATFVAVTSPGNLNEANVAARK</sequence>
<name>A0ACA9RDN8_9GLOM</name>
<proteinExistence type="predicted"/>
<comment type="caution">
    <text evidence="1">The sequence shown here is derived from an EMBL/GenBank/DDBJ whole genome shotgun (WGS) entry which is preliminary data.</text>
</comment>
<protein>
    <submittedName>
        <fullName evidence="1">18511_t:CDS:1</fullName>
    </submittedName>
</protein>
<dbReference type="EMBL" id="CAJVQC010050089">
    <property type="protein sequence ID" value="CAG8788517.1"/>
    <property type="molecule type" value="Genomic_DNA"/>
</dbReference>
<keyword evidence="2" id="KW-1185">Reference proteome</keyword>